<evidence type="ECO:0000259" key="1">
    <source>
        <dbReference type="Pfam" id="PF00780"/>
    </source>
</evidence>
<feature type="domain" description="CNH" evidence="1">
    <location>
        <begin position="16"/>
        <end position="100"/>
    </location>
</feature>
<dbReference type="Pfam" id="PF00780">
    <property type="entry name" value="CNH"/>
    <property type="match status" value="1"/>
</dbReference>
<organism evidence="2">
    <name type="scientific">Antonospora locustae</name>
    <name type="common">Microsporidian parasite</name>
    <name type="synonym">Nosema locustae</name>
    <dbReference type="NCBI Taxonomy" id="278021"/>
    <lineage>
        <taxon>Eukaryota</taxon>
        <taxon>Fungi</taxon>
        <taxon>Fungi incertae sedis</taxon>
        <taxon>Microsporidia</taxon>
        <taxon>Antonospora</taxon>
    </lineage>
</organism>
<dbReference type="InterPro" id="IPR001180">
    <property type="entry name" value="CNH_dom"/>
</dbReference>
<proteinExistence type="predicted"/>
<name>Q6E6I6_ANTLO</name>
<feature type="non-terminal residue" evidence="2">
    <location>
        <position position="1"/>
    </location>
</feature>
<dbReference type="AlphaFoldDB" id="Q6E6I6"/>
<reference evidence="2" key="1">
    <citation type="journal article" date="2004" name="Curr. Biol.">
        <title>Genome compaction and stability in microsporidian intracellular parasites.</title>
        <authorList>
            <person name="Slamovits C.H."/>
            <person name="Fast N.M."/>
            <person name="Law J.S."/>
            <person name="Keeling P.J."/>
        </authorList>
    </citation>
    <scope>NUCLEOTIDE SEQUENCE</scope>
</reference>
<sequence length="131" mass="15139">INPLDSYLPHYFLLCKDTRAMAILQVSKRCHLVCFDALGFVIDRSGNSSRSHVVFSWNCKPHDFRIFGGYLVVLGERSTSVFSLKSSNLLFFRCDKTFQFCMARRDRLVLHDSHRFYDLVMPVSGVYCGDQ</sequence>
<protein>
    <recommendedName>
        <fullName evidence="1">CNH domain-containing protein</fullName>
    </recommendedName>
</protein>
<evidence type="ECO:0000313" key="2">
    <source>
        <dbReference type="EMBL" id="AAT12301.1"/>
    </source>
</evidence>
<accession>Q6E6I6</accession>
<dbReference type="EMBL" id="AY548885">
    <property type="protein sequence ID" value="AAT12301.1"/>
    <property type="molecule type" value="Genomic_DNA"/>
</dbReference>